<evidence type="ECO:0000259" key="5">
    <source>
        <dbReference type="PROSITE" id="PS50045"/>
    </source>
</evidence>
<evidence type="ECO:0000256" key="3">
    <source>
        <dbReference type="ARBA" id="ARBA00023015"/>
    </source>
</evidence>
<dbReference type="InterPro" id="IPR000014">
    <property type="entry name" value="PAS"/>
</dbReference>
<keyword evidence="2" id="KW-0067">ATP-binding</keyword>
<dbReference type="FunFam" id="3.40.50.300:FF:000006">
    <property type="entry name" value="DNA-binding transcriptional regulator NtrC"/>
    <property type="match status" value="1"/>
</dbReference>
<dbReference type="SMART" id="SM00382">
    <property type="entry name" value="AAA"/>
    <property type="match status" value="1"/>
</dbReference>
<evidence type="ECO:0000256" key="1">
    <source>
        <dbReference type="ARBA" id="ARBA00022741"/>
    </source>
</evidence>
<evidence type="ECO:0000256" key="2">
    <source>
        <dbReference type="ARBA" id="ARBA00022840"/>
    </source>
</evidence>
<dbReference type="Pfam" id="PF08448">
    <property type="entry name" value="PAS_4"/>
    <property type="match status" value="1"/>
</dbReference>
<dbReference type="Pfam" id="PF25601">
    <property type="entry name" value="AAA_lid_14"/>
    <property type="match status" value="1"/>
</dbReference>
<dbReference type="CDD" id="cd00130">
    <property type="entry name" value="PAS"/>
    <property type="match status" value="1"/>
</dbReference>
<dbReference type="PRINTS" id="PR01590">
    <property type="entry name" value="HTHFIS"/>
</dbReference>
<dbReference type="InterPro" id="IPR013656">
    <property type="entry name" value="PAS_4"/>
</dbReference>
<accession>A0A0G3EGZ9</accession>
<reference evidence="8 9" key="2">
    <citation type="journal article" date="2016" name="ISME J.">
        <title>Characterization of the first cultured representative of Verrucomicrobia subdivision 5 indicates the proposal of a novel phylum.</title>
        <authorList>
            <person name="Spring S."/>
            <person name="Bunk B."/>
            <person name="Sproer C."/>
            <person name="Schumann P."/>
            <person name="Rohde M."/>
            <person name="Tindall B.J."/>
            <person name="Klenk H.P."/>
        </authorList>
    </citation>
    <scope>NUCLEOTIDE SEQUENCE [LARGE SCALE GENOMIC DNA]</scope>
    <source>
        <strain evidence="8 9">L21-Fru-AB</strain>
    </source>
</reference>
<dbReference type="AlphaFoldDB" id="A0A0G3EGZ9"/>
<name>A0A0G3EGZ9_9BACT</name>
<dbReference type="PROSITE" id="PS50045">
    <property type="entry name" value="SIGMA54_INTERACT_4"/>
    <property type="match status" value="1"/>
</dbReference>
<dbReference type="SUPFAM" id="SSF52540">
    <property type="entry name" value="P-loop containing nucleoside triphosphate hydrolases"/>
    <property type="match status" value="1"/>
</dbReference>
<dbReference type="Gene3D" id="3.40.50.300">
    <property type="entry name" value="P-loop containing nucleotide triphosphate hydrolases"/>
    <property type="match status" value="1"/>
</dbReference>
<dbReference type="GO" id="GO:0006355">
    <property type="term" value="P:regulation of DNA-templated transcription"/>
    <property type="evidence" value="ECO:0007669"/>
    <property type="project" value="InterPro"/>
</dbReference>
<feature type="domain" description="Sigma-54 factor interaction" evidence="5">
    <location>
        <begin position="145"/>
        <end position="374"/>
    </location>
</feature>
<dbReference type="InterPro" id="IPR035965">
    <property type="entry name" value="PAS-like_dom_sf"/>
</dbReference>
<dbReference type="RefSeq" id="WP_201774650.1">
    <property type="nucleotide sequence ID" value="NZ_CP010904.1"/>
</dbReference>
<protein>
    <submittedName>
        <fullName evidence="8">Transcriptional regulatory protein ZraR</fullName>
    </submittedName>
</protein>
<keyword evidence="1" id="KW-0547">Nucleotide-binding</keyword>
<evidence type="ECO:0000313" key="9">
    <source>
        <dbReference type="Proteomes" id="UP000035268"/>
    </source>
</evidence>
<dbReference type="Pfam" id="PF02954">
    <property type="entry name" value="HTH_8"/>
    <property type="match status" value="1"/>
</dbReference>
<organism evidence="8 9">
    <name type="scientific">Kiritimatiella glycovorans</name>
    <dbReference type="NCBI Taxonomy" id="1307763"/>
    <lineage>
        <taxon>Bacteria</taxon>
        <taxon>Pseudomonadati</taxon>
        <taxon>Kiritimatiellota</taxon>
        <taxon>Kiritimatiellia</taxon>
        <taxon>Kiritimatiellales</taxon>
        <taxon>Kiritimatiellaceae</taxon>
        <taxon>Kiritimatiella</taxon>
    </lineage>
</organism>
<dbReference type="GO" id="GO:0005524">
    <property type="term" value="F:ATP binding"/>
    <property type="evidence" value="ECO:0007669"/>
    <property type="project" value="UniProtKB-KW"/>
</dbReference>
<dbReference type="Gene3D" id="1.10.10.60">
    <property type="entry name" value="Homeodomain-like"/>
    <property type="match status" value="1"/>
</dbReference>
<dbReference type="InterPro" id="IPR002197">
    <property type="entry name" value="HTH_Fis"/>
</dbReference>
<sequence>MTSDSRLQNKHADMKQLEAMLDCIAEGVFTVDREKRITFFNRAAERITGFDATDAIGRPCSEIFRSDVCGERCIVDEVTQTEASVTDRRVTIIDHYGRPFTVCVNAAPLRDARGTCIGGIETFRDVSGEEDLRRRVEQNYTFQDIVSRHPDMHDIFAILPDVAASEVPVLIEGESGTGKELLARAIHNLSDRSEGPFIAVNCGALPDTLLESELFGHRKGAFTDARSDRPGRFDAARGGTLFLDEIGNISAAMQVRLLRVLQEKTYEPLGSSEPVRSDARILAATNRRLADLLSEGTFRQDLYYRLNVLRLELPPLRERRCDIPLLAEHFRRRFNAETGKEIERLDPAVYEILMRHDFPGNIRELENVIQHAFVLCRGNAVQPQHLPAELRESTEDQTSPPLTLKGLEQKAIRSALRDQAGNRAAAARQLGINPSTLYRKMHRYGID</sequence>
<evidence type="ECO:0000259" key="6">
    <source>
        <dbReference type="PROSITE" id="PS50112"/>
    </source>
</evidence>
<evidence type="ECO:0000256" key="4">
    <source>
        <dbReference type="ARBA" id="ARBA00023163"/>
    </source>
</evidence>
<dbReference type="Gene3D" id="3.30.450.20">
    <property type="entry name" value="PAS domain"/>
    <property type="match status" value="1"/>
</dbReference>
<dbReference type="SMART" id="SM00091">
    <property type="entry name" value="PAS"/>
    <property type="match status" value="1"/>
</dbReference>
<dbReference type="Gene3D" id="1.10.8.60">
    <property type="match status" value="1"/>
</dbReference>
<dbReference type="InterPro" id="IPR003593">
    <property type="entry name" value="AAA+_ATPase"/>
</dbReference>
<dbReference type="Pfam" id="PF00158">
    <property type="entry name" value="Sigma54_activat"/>
    <property type="match status" value="1"/>
</dbReference>
<feature type="domain" description="PAS" evidence="6">
    <location>
        <begin position="13"/>
        <end position="58"/>
    </location>
</feature>
<dbReference type="GO" id="GO:0043565">
    <property type="term" value="F:sequence-specific DNA binding"/>
    <property type="evidence" value="ECO:0007669"/>
    <property type="project" value="InterPro"/>
</dbReference>
<dbReference type="SUPFAM" id="SSF46689">
    <property type="entry name" value="Homeodomain-like"/>
    <property type="match status" value="1"/>
</dbReference>
<dbReference type="InterPro" id="IPR058031">
    <property type="entry name" value="AAA_lid_NorR"/>
</dbReference>
<evidence type="ECO:0000313" key="8">
    <source>
        <dbReference type="EMBL" id="AKJ63409.1"/>
    </source>
</evidence>
<dbReference type="PROSITE" id="PS50112">
    <property type="entry name" value="PAS"/>
    <property type="match status" value="1"/>
</dbReference>
<reference evidence="9" key="1">
    <citation type="submission" date="2015-02" db="EMBL/GenBank/DDBJ databases">
        <title>Description and complete genome sequence of the first cultured representative of the subdivision 5 of the Verrucomicrobia phylum.</title>
        <authorList>
            <person name="Spring S."/>
            <person name="Bunk B."/>
            <person name="Sproer C."/>
            <person name="Klenk H.-P."/>
        </authorList>
    </citation>
    <scope>NUCLEOTIDE SEQUENCE [LARGE SCALE GENOMIC DNA]</scope>
    <source>
        <strain evidence="9">L21-Fru-AB</strain>
    </source>
</reference>
<dbReference type="PROSITE" id="PS00688">
    <property type="entry name" value="SIGMA54_INTERACT_3"/>
    <property type="match status" value="1"/>
</dbReference>
<dbReference type="CDD" id="cd00009">
    <property type="entry name" value="AAA"/>
    <property type="match status" value="1"/>
</dbReference>
<dbReference type="PANTHER" id="PTHR32071">
    <property type="entry name" value="TRANSCRIPTIONAL REGULATORY PROTEIN"/>
    <property type="match status" value="1"/>
</dbReference>
<feature type="domain" description="PAC" evidence="7">
    <location>
        <begin position="86"/>
        <end position="138"/>
    </location>
</feature>
<proteinExistence type="predicted"/>
<dbReference type="STRING" id="1307763.L21SP4_00123"/>
<dbReference type="NCBIfam" id="TIGR00229">
    <property type="entry name" value="sensory_box"/>
    <property type="match status" value="1"/>
</dbReference>
<keyword evidence="9" id="KW-1185">Reference proteome</keyword>
<dbReference type="KEGG" id="vbl:L21SP4_00123"/>
<dbReference type="PROSITE" id="PS00675">
    <property type="entry name" value="SIGMA54_INTERACT_1"/>
    <property type="match status" value="1"/>
</dbReference>
<dbReference type="InterPro" id="IPR025662">
    <property type="entry name" value="Sigma_54_int_dom_ATP-bd_1"/>
</dbReference>
<dbReference type="InterPro" id="IPR002078">
    <property type="entry name" value="Sigma_54_int"/>
</dbReference>
<dbReference type="EMBL" id="CP010904">
    <property type="protein sequence ID" value="AKJ63409.1"/>
    <property type="molecule type" value="Genomic_DNA"/>
</dbReference>
<dbReference type="PANTHER" id="PTHR32071:SF122">
    <property type="entry name" value="SIGMA FACTOR"/>
    <property type="match status" value="1"/>
</dbReference>
<dbReference type="InterPro" id="IPR027417">
    <property type="entry name" value="P-loop_NTPase"/>
</dbReference>
<gene>
    <name evidence="8" type="primary">zraR_1</name>
    <name evidence="8" type="ORF">L21SP4_00123</name>
</gene>
<dbReference type="InterPro" id="IPR009057">
    <property type="entry name" value="Homeodomain-like_sf"/>
</dbReference>
<dbReference type="InterPro" id="IPR000700">
    <property type="entry name" value="PAS-assoc_C"/>
</dbReference>
<dbReference type="PROSITE" id="PS50113">
    <property type="entry name" value="PAC"/>
    <property type="match status" value="1"/>
</dbReference>
<dbReference type="SUPFAM" id="SSF55785">
    <property type="entry name" value="PYP-like sensor domain (PAS domain)"/>
    <property type="match status" value="1"/>
</dbReference>
<keyword evidence="4" id="KW-0804">Transcription</keyword>
<keyword evidence="3" id="KW-0805">Transcription regulation</keyword>
<dbReference type="InterPro" id="IPR025944">
    <property type="entry name" value="Sigma_54_int_dom_CS"/>
</dbReference>
<evidence type="ECO:0000259" key="7">
    <source>
        <dbReference type="PROSITE" id="PS50113"/>
    </source>
</evidence>
<dbReference type="Proteomes" id="UP000035268">
    <property type="component" value="Chromosome"/>
</dbReference>